<reference evidence="4" key="1">
    <citation type="submission" date="2019-05" db="EMBL/GenBank/DDBJ databases">
        <title>Annotation for the trematode Fasciolopsis buski.</title>
        <authorList>
            <person name="Choi Y.-J."/>
        </authorList>
    </citation>
    <scope>NUCLEOTIDE SEQUENCE</scope>
    <source>
        <strain evidence="4">HT</strain>
        <tissue evidence="4">Whole worm</tissue>
    </source>
</reference>
<feature type="region of interest" description="Disordered" evidence="1">
    <location>
        <begin position="166"/>
        <end position="193"/>
    </location>
</feature>
<dbReference type="Proteomes" id="UP000728185">
    <property type="component" value="Unassembled WGS sequence"/>
</dbReference>
<feature type="domain" description="Protein UNC80 central region" evidence="2">
    <location>
        <begin position="1258"/>
        <end position="1741"/>
    </location>
</feature>
<dbReference type="Pfam" id="PF20262">
    <property type="entry name" value="UNC80_C"/>
    <property type="match status" value="3"/>
</dbReference>
<evidence type="ECO:0000256" key="1">
    <source>
        <dbReference type="SAM" id="MobiDB-lite"/>
    </source>
</evidence>
<feature type="region of interest" description="Disordered" evidence="1">
    <location>
        <begin position="1"/>
        <end position="29"/>
    </location>
</feature>
<feature type="compositionally biased region" description="Basic and acidic residues" evidence="1">
    <location>
        <begin position="3029"/>
        <end position="3039"/>
    </location>
</feature>
<dbReference type="SUPFAM" id="SSF48371">
    <property type="entry name" value="ARM repeat"/>
    <property type="match status" value="1"/>
</dbReference>
<dbReference type="GO" id="GO:0055080">
    <property type="term" value="P:monoatomic cation homeostasis"/>
    <property type="evidence" value="ECO:0007669"/>
    <property type="project" value="TreeGrafter"/>
</dbReference>
<evidence type="ECO:0000313" key="4">
    <source>
        <dbReference type="EMBL" id="KAA0188233.1"/>
    </source>
</evidence>
<feature type="compositionally biased region" description="Polar residues" evidence="1">
    <location>
        <begin position="3182"/>
        <end position="3191"/>
    </location>
</feature>
<feature type="region of interest" description="Disordered" evidence="1">
    <location>
        <begin position="3026"/>
        <end position="3077"/>
    </location>
</feature>
<feature type="region of interest" description="Disordered" evidence="1">
    <location>
        <begin position="1235"/>
        <end position="1307"/>
    </location>
</feature>
<feature type="compositionally biased region" description="Basic and acidic residues" evidence="1">
    <location>
        <begin position="1485"/>
        <end position="1498"/>
    </location>
</feature>
<protein>
    <submittedName>
        <fullName evidence="4">Protein unc-80 like protein</fullName>
    </submittedName>
</protein>
<feature type="compositionally biased region" description="Polar residues" evidence="1">
    <location>
        <begin position="1258"/>
        <end position="1270"/>
    </location>
</feature>
<dbReference type="Pfam" id="PF19424">
    <property type="entry name" value="UNC80"/>
    <property type="match status" value="4"/>
</dbReference>
<feature type="region of interest" description="Disordered" evidence="1">
    <location>
        <begin position="1085"/>
        <end position="1140"/>
    </location>
</feature>
<dbReference type="OrthoDB" id="6258360at2759"/>
<dbReference type="PANTHER" id="PTHR31781:SF1">
    <property type="entry name" value="PROTEIN UNC-80 HOMOLOG"/>
    <property type="match status" value="1"/>
</dbReference>
<dbReference type="InterPro" id="IPR016024">
    <property type="entry name" value="ARM-type_fold"/>
</dbReference>
<organism evidence="4 5">
    <name type="scientific">Fasciolopsis buskii</name>
    <dbReference type="NCBI Taxonomy" id="27845"/>
    <lineage>
        <taxon>Eukaryota</taxon>
        <taxon>Metazoa</taxon>
        <taxon>Spiralia</taxon>
        <taxon>Lophotrochozoa</taxon>
        <taxon>Platyhelminthes</taxon>
        <taxon>Trematoda</taxon>
        <taxon>Digenea</taxon>
        <taxon>Plagiorchiida</taxon>
        <taxon>Echinostomata</taxon>
        <taxon>Echinostomatoidea</taxon>
        <taxon>Fasciolidae</taxon>
        <taxon>Fasciolopsis</taxon>
    </lineage>
</organism>
<dbReference type="GO" id="GO:0005261">
    <property type="term" value="F:monoatomic cation channel activity"/>
    <property type="evidence" value="ECO:0007669"/>
    <property type="project" value="TreeGrafter"/>
</dbReference>
<dbReference type="PANTHER" id="PTHR31781">
    <property type="entry name" value="UNC80"/>
    <property type="match status" value="1"/>
</dbReference>
<feature type="domain" description="Protein UNC80 C-terminal" evidence="3">
    <location>
        <begin position="1866"/>
        <end position="1991"/>
    </location>
</feature>
<evidence type="ECO:0000259" key="3">
    <source>
        <dbReference type="Pfam" id="PF20262"/>
    </source>
</evidence>
<feature type="region of interest" description="Disordered" evidence="1">
    <location>
        <begin position="2703"/>
        <end position="2730"/>
    </location>
</feature>
<feature type="region of interest" description="Disordered" evidence="1">
    <location>
        <begin position="296"/>
        <end position="372"/>
    </location>
</feature>
<feature type="compositionally biased region" description="Low complexity" evidence="1">
    <location>
        <begin position="1749"/>
        <end position="1768"/>
    </location>
</feature>
<feature type="region of interest" description="Disordered" evidence="1">
    <location>
        <begin position="1405"/>
        <end position="1506"/>
    </location>
</feature>
<feature type="region of interest" description="Disordered" evidence="1">
    <location>
        <begin position="1737"/>
        <end position="1786"/>
    </location>
</feature>
<dbReference type="InterPro" id="IPR045852">
    <property type="entry name" value="UNC80_central"/>
</dbReference>
<feature type="compositionally biased region" description="Basic and acidic residues" evidence="1">
    <location>
        <begin position="1122"/>
        <end position="1132"/>
    </location>
</feature>
<feature type="domain" description="Protein UNC80 C-terminal" evidence="3">
    <location>
        <begin position="1994"/>
        <end position="2652"/>
    </location>
</feature>
<evidence type="ECO:0000313" key="5">
    <source>
        <dbReference type="Proteomes" id="UP000728185"/>
    </source>
</evidence>
<keyword evidence="5" id="KW-1185">Reference proteome</keyword>
<proteinExistence type="predicted"/>
<feature type="domain" description="Protein UNC80 central region" evidence="2">
    <location>
        <begin position="1011"/>
        <end position="1049"/>
    </location>
</feature>
<dbReference type="InterPro" id="IPR046460">
    <property type="entry name" value="UNC80_C"/>
</dbReference>
<feature type="compositionally biased region" description="Basic and acidic residues" evidence="1">
    <location>
        <begin position="3064"/>
        <end position="3077"/>
    </location>
</feature>
<feature type="compositionally biased region" description="Polar residues" evidence="1">
    <location>
        <begin position="562"/>
        <end position="573"/>
    </location>
</feature>
<name>A0A8E0VHF1_9TREM</name>
<dbReference type="GO" id="GO:0034703">
    <property type="term" value="C:cation channel complex"/>
    <property type="evidence" value="ECO:0007669"/>
    <property type="project" value="TreeGrafter"/>
</dbReference>
<feature type="compositionally biased region" description="Polar residues" evidence="1">
    <location>
        <begin position="1458"/>
        <end position="1472"/>
    </location>
</feature>
<feature type="compositionally biased region" description="Polar residues" evidence="1">
    <location>
        <begin position="300"/>
        <end position="315"/>
    </location>
</feature>
<evidence type="ECO:0000259" key="2">
    <source>
        <dbReference type="Pfam" id="PF19424"/>
    </source>
</evidence>
<dbReference type="GO" id="GO:0030424">
    <property type="term" value="C:axon"/>
    <property type="evidence" value="ECO:0007669"/>
    <property type="project" value="TreeGrafter"/>
</dbReference>
<feature type="domain" description="Protein UNC80 C-terminal" evidence="3">
    <location>
        <begin position="2748"/>
        <end position="3016"/>
    </location>
</feature>
<feature type="region of interest" description="Disordered" evidence="1">
    <location>
        <begin position="2446"/>
        <end position="2490"/>
    </location>
</feature>
<feature type="domain" description="Protein UNC80 central region" evidence="2">
    <location>
        <begin position="1050"/>
        <end position="1103"/>
    </location>
</feature>
<feature type="compositionally biased region" description="Acidic residues" evidence="1">
    <location>
        <begin position="523"/>
        <end position="534"/>
    </location>
</feature>
<accession>A0A8E0VHF1</accession>
<feature type="domain" description="Protein UNC80 central region" evidence="2">
    <location>
        <begin position="954"/>
        <end position="996"/>
    </location>
</feature>
<feature type="region of interest" description="Disordered" evidence="1">
    <location>
        <begin position="3171"/>
        <end position="3193"/>
    </location>
</feature>
<feature type="compositionally biased region" description="Low complexity" evidence="1">
    <location>
        <begin position="1107"/>
        <end position="1118"/>
    </location>
</feature>
<feature type="region of interest" description="Disordered" evidence="1">
    <location>
        <begin position="523"/>
        <end position="587"/>
    </location>
</feature>
<dbReference type="EMBL" id="LUCM01008542">
    <property type="protein sequence ID" value="KAA0188233.1"/>
    <property type="molecule type" value="Genomic_DNA"/>
</dbReference>
<sequence>MTHPISPVVPTSKPISSPPKALPETMDDDEVAEKLSLPVTRDEDEVLKLNEDVPPGYSRIQQLLKVATNFYANKGASGLENTAHADNTITGTEVPVRPIGPACLLATHCDLAVMRCLFCAEWTGGQTTGDGISTDPNKGGTARFSAQRARGKLSGTLSGLLNQTAKGSLDSKRSSETDGVQAEPDRAQGSRGFRLGSGVELRNTADDLSSTGSRVSETLVTDASLSLALPIVSFGGSRLTAGLSPAHQPSWKGTKKSRIADIKIASKPGSRVSNCPMVYCVVRISDTPNFESQLRVEIPSRSTSPSLLASANSTDPIRGQYSLDSARFEPESSSSSRMKHMTGQPIHSRPPSKDSPEILDEQPLDTETGADQQGTTVEEVPGAMHYITSNGQIDYSVLLRGLYWCSTVHTSPRVCYQLLKCLCVLFDLGILNNATSQSRAPQFIPRRPINLKKLRKKLKAGTTNAFVKRVKSTRARAPGQVNLDVRGQRPDARRPTVIAIPTTRINKGASRLGRRTSAILYVESDDSDDDDETEEGHRRARKFGNNQGAAEKRTSGAGRPGASNSGSSEQTCYGRSAGPSPEHHAPHRFQSRYSTLARGLTGGRFSQHNSPRSLGRYMGSLVCNSAWRHRPISPLQTPTLSKQTIRKNHTLAIEMVMRIIRLLGCSYGHHGSPMFGCRETHVDQNAKDRMIQDAGDTRRLVHDCLIHLYELNRILFVRVVSRMVASMNVSDLMELFHALTGFCLDPAAHRGVQGAKADHSGGNYANCFGQSSFGHGTRGAEGIVVSCMLGPFIRRLVRCRSELVSQENMSLFADIRQLLMYFREVHGSTFRRNMLVAMMCPVQRACERPQPKLPTNWSRMSTRNSMWLLPRPDKRRSSSLFSDGIGDFDLTGSGSGKSQRFSSWQALLPRSSVMGRGVRLNSMAGQMFSSEKSIDPLRARVEPELNTTSVVIEHRWINTPALKEGLCDFAFLMECCEPGTIPEPQLVAALLDLFVIMVIIILSVAAVSHLLLAQDAPVVARACLLLECANLVHRCNRGEWASWMKFNLPTSVNPTGESCPYALLAVGVQLLLEITTYLREMHPRLPQASTSEDKHKVPTDQGGGSTPGSSSISGPSGTKHGLGKDTITDRKGIGTSGPRASFRAARRRLSILMPIFGSGGSVNADESAAELEEDPSGLVDKPLLSKSLLRHRGSGSFKRDTPTTQENLGVYGRFGGRFSMRARSNSGEAYTKLLPDVEDQSASQESEDDIKQSDTDSQRASVISSKSTKPITERSKRAKSQSASSRIRAAEDSTKAHSTVRRSVSAAVTTRRQRAASIFSQTNANAGDVVSADQIPCSTNMPWIDPVIEFLNYTNFSCDHQNYCLPNCFERQQHQCRALINAVNQIYGSDIEHSFVKSLERQLAASSGESATRPSGEESVTRSRSEPPPVKSFDLTDESSDSEPSSRAGSGEDMSAGSDGTSYNHNPTSGSHPISKLTPGRHSGSRSEFHSLRSHDGLSRLNKTGAGDSDVDLQALVLQRTDSIIPQELQKPRSNLFSKSRRKVKNLRSSSFDLLNKSALLLTTQQMAKVLPLAWELLLEPEEDLISSAACFILFCGVRSPSTVQDILLAEMHHELPSQRLNAILRFRALWTHRYHVWSRLDEGAPNQLRLPPSVIEFVLPSPTLGYPGYEAPDPVWQIRKGTSAEEVQLKQNEATQELLVRAIAAEAIRRRDARRHFHLTTCPVLERAAIEPAFNKEHRDEGMDEVPSSATGTGPGTISGAISSTGGATSGSSGGGSAGVSVCGSGGPSGGSGGVVGGGGTSSSMQEEFAAAVRRLSVAPINRNLWNQTRNSSWRQGSIPWFRTCAVTHDADEDRGGSHSLFPSQPLQQAQSIFPSALCAATVPLIHLLDDTSVNEQGMAVNTIAEFVVFQCLLEDTALFLRFILERLTRTKRKDELIFVLRKMIQRLPELPMQTAHALFNNLVGYIMFHVRTPSLRAPEAIASALSVVHLLTLLLTANLPCAKQFNVFDNDIGVAQLVRLQDENKDYQFEDILKDVLEANGIPIEESHSYFLFDERSNIIRNSSHYVRDFYPFKRNHTPKMRLKQLNKEQGLYLLQRNAMNLKFQEIGKVLFTNAVLNCTPSAQISNHVFFLHEELTKLPSFPRRALESEFSLYNLFELGRPLLGLDTMHKLSWCQLLSNLFSKMPNTYPWSADLQLFLNVYNGTLILHAEDSSVLRQCLAFYIQCCYQFKTAFSTSGYAGILPTLLRVYNQQVSNAVLTQAVEFTCRQFYVMHRTPFVLQLFGSLANYVLIGDETITISDDFYRIQPATLYRLLRSINRPLLDNLKILELCDVQKPLRALDFCYEDEDANWSVLDAINLCVTVIVYAPDSYRAKQMLIILQAVLPLILRDLPLICAEENCGTEPKKAEILAIQKVSTAMRQLISTTEFMTRRTEDVRQLNIHAPGGPVERRVEPSRSNLNPSWPQPAVTRPHSVRSQKDTELPGTRGTWDTVKCGRVGGVISRMDSLVSESRAAANIASMTDQPAGPLAASRWNYEPREIILQLACDFLSSCSSRLAEMGERQRIPELLDPKSHMRLSELAQSFIKQVPTNPDLLSGTALQRYFLEILPCVEWGHESMRSCKALESLLSRINRTLPRLLENVALRVLIETLKKAVIFDPSGCLPAISRPKPDIHSSHSAWSNAVPGRPSLGEALFNTISPETSSTGAPIPGRSAGKGRSPNNGEISQHAGYTSTTNVLVNKHGAMESSDVTDQSVPVHSFKFAAEVVRLIALVLQVMGSNFCLKDLCERSGPDCNNRCPALLEGGFPTLATHLGQLIIPLLFRCCAGRKVVSTGTKPALGLSKSKAQSGNARLLDASGPNVLSIGERPTKFKAEFAHRIRSFLHIFPEFFFDEHSHRLGFLGLKLILVAYSRHASVRLRLLTATLTKLALSGRSGIQLWKFFDFLTTHRPPLFVHLLPFIRFKLGRLRCATPGEQAYQQIVSQKLMGLHLPVPQTTAAVLRELMLELGTIQHDVQTQFKELQPMRSTHESVRRMYSTDHSPAIQKRSSRRTKSKLSGLTEETARHESDLSLPDHAKLPHRVDVLASVTSESACSSEQLFEDSGFGLPSLSRTSRGVRNMSQGFRQSILIRDPRKRIGAHDGSRLLTQNQTLRQSDPILTASAESILRQSQNVSHRKARQTSISQSESAQPVLPKSHLAKASFLLSDAMFDEQSLGSFTSDEIRGPVGPAAAAAIATSLYGSGAPYIHARDKARQELALLVGISPPEVETSTDHRDSSNLDLSLSDQSLINTTAPRSDSVGLDLGVRSVKTPQRASKIDYV</sequence>
<feature type="compositionally biased region" description="Gly residues" evidence="1">
    <location>
        <begin position="1769"/>
        <end position="1786"/>
    </location>
</feature>
<feature type="compositionally biased region" description="Basic and acidic residues" evidence="1">
    <location>
        <begin position="1415"/>
        <end position="1425"/>
    </location>
</feature>
<gene>
    <name evidence="4" type="ORF">FBUS_03246</name>
</gene>
<comment type="caution">
    <text evidence="4">The sequence shown here is derived from an EMBL/GenBank/DDBJ whole genome shotgun (WGS) entry which is preliminary data.</text>
</comment>